<dbReference type="Gene3D" id="3.20.20.60">
    <property type="entry name" value="Phosphoenolpyruvate-binding domains"/>
    <property type="match status" value="1"/>
</dbReference>
<reference evidence="1" key="1">
    <citation type="journal article" date="2021" name="Front. Microbiol.">
        <title>Comprehensive Comparative Genomics and Phenotyping of Methylobacterium Species.</title>
        <authorList>
            <person name="Alessa O."/>
            <person name="Ogura Y."/>
            <person name="Fujitani Y."/>
            <person name="Takami H."/>
            <person name="Hayashi T."/>
            <person name="Sahin N."/>
            <person name="Tani A."/>
        </authorList>
    </citation>
    <scope>NUCLEOTIDE SEQUENCE</scope>
    <source>
        <strain evidence="1">KCTC 52305</strain>
    </source>
</reference>
<reference evidence="1" key="2">
    <citation type="submission" date="2021-08" db="EMBL/GenBank/DDBJ databases">
        <authorList>
            <person name="Tani A."/>
            <person name="Ola A."/>
            <person name="Ogura Y."/>
            <person name="Katsura K."/>
            <person name="Hayashi T."/>
        </authorList>
    </citation>
    <scope>NUCLEOTIDE SEQUENCE</scope>
    <source>
        <strain evidence="1">KCTC 52305</strain>
    </source>
</reference>
<dbReference type="GO" id="GO:0016829">
    <property type="term" value="F:lyase activity"/>
    <property type="evidence" value="ECO:0007669"/>
    <property type="project" value="UniProtKB-KW"/>
</dbReference>
<dbReference type="CDD" id="cd00377">
    <property type="entry name" value="ICL_PEPM"/>
    <property type="match status" value="1"/>
</dbReference>
<dbReference type="InterPro" id="IPR015813">
    <property type="entry name" value="Pyrv/PenolPyrv_kinase-like_dom"/>
</dbReference>
<dbReference type="PANTHER" id="PTHR42905:SF5">
    <property type="entry name" value="CARBOXYVINYL-CARBOXYPHOSPHONATE PHOSPHORYLMUTASE, CHLOROPLASTIC"/>
    <property type="match status" value="1"/>
</dbReference>
<keyword evidence="1" id="KW-0456">Lyase</keyword>
<evidence type="ECO:0000313" key="2">
    <source>
        <dbReference type="Proteomes" id="UP001055167"/>
    </source>
</evidence>
<dbReference type="RefSeq" id="WP_128565705.1">
    <property type="nucleotide sequence ID" value="NZ_BPQH01000025.1"/>
</dbReference>
<dbReference type="EMBL" id="BPQH01000025">
    <property type="protein sequence ID" value="GJD53128.1"/>
    <property type="molecule type" value="Genomic_DNA"/>
</dbReference>
<accession>A0ABQ4R622</accession>
<dbReference type="InterPro" id="IPR040442">
    <property type="entry name" value="Pyrv_kinase-like_dom_sf"/>
</dbReference>
<protein>
    <submittedName>
        <fullName evidence="1">2,3-dimethylmalate lyase</fullName>
    </submittedName>
</protein>
<dbReference type="Pfam" id="PF13714">
    <property type="entry name" value="PEP_mutase"/>
    <property type="match status" value="1"/>
</dbReference>
<dbReference type="InterPro" id="IPR039556">
    <property type="entry name" value="ICL/PEPM"/>
</dbReference>
<dbReference type="SUPFAM" id="SSF51621">
    <property type="entry name" value="Phosphoenolpyruvate/pyruvate domain"/>
    <property type="match status" value="1"/>
</dbReference>
<name>A0ABQ4R622_9HYPH</name>
<comment type="caution">
    <text evidence="1">The sequence shown here is derived from an EMBL/GenBank/DDBJ whole genome shotgun (WGS) entry which is preliminary data.</text>
</comment>
<keyword evidence="2" id="KW-1185">Reference proteome</keyword>
<evidence type="ECO:0000313" key="1">
    <source>
        <dbReference type="EMBL" id="GJD53128.1"/>
    </source>
</evidence>
<dbReference type="PANTHER" id="PTHR42905">
    <property type="entry name" value="PHOSPHOENOLPYRUVATE CARBOXYLASE"/>
    <property type="match status" value="1"/>
</dbReference>
<gene>
    <name evidence="1" type="primary">Dml_2</name>
    <name evidence="1" type="ORF">OPKNFCMD_5899</name>
</gene>
<proteinExistence type="predicted"/>
<organism evidence="1 2">
    <name type="scientific">Methylobacterium crusticola</name>
    <dbReference type="NCBI Taxonomy" id="1697972"/>
    <lineage>
        <taxon>Bacteria</taxon>
        <taxon>Pseudomonadati</taxon>
        <taxon>Pseudomonadota</taxon>
        <taxon>Alphaproteobacteria</taxon>
        <taxon>Hyphomicrobiales</taxon>
        <taxon>Methylobacteriaceae</taxon>
        <taxon>Methylobacterium</taxon>
    </lineage>
</organism>
<sequence length="288" mass="30169">MRATQRLKAILARREAVSVPGAANALFARVIEDLGFEAVYVTGAGVANMHLGAPDIGLTSVTEVAAAVSAVADAVALPIVVDADTGFGNAVNMVRTVRLLERAGAAGIQIEDQVFPKKCGHFTGKDVISRDEMVQKVKAAVDARRDGDLQIIARTDARAVEGLERALERAQAYIEAGADATFVEAPVSTDELGRIAGALAVPQVANIVFGGRTPDPGRDALAGMGFSIVLYANAALQAALKASYEVLGALRRDGSLAGVADRLASFEERQRAVSKDAWDALEARYRAA</sequence>
<dbReference type="Proteomes" id="UP001055167">
    <property type="component" value="Unassembled WGS sequence"/>
</dbReference>